<proteinExistence type="predicted"/>
<organism evidence="3 4">
    <name type="scientific">Malus baccata</name>
    <name type="common">Siberian crab apple</name>
    <name type="synonym">Pyrus baccata</name>
    <dbReference type="NCBI Taxonomy" id="106549"/>
    <lineage>
        <taxon>Eukaryota</taxon>
        <taxon>Viridiplantae</taxon>
        <taxon>Streptophyta</taxon>
        <taxon>Embryophyta</taxon>
        <taxon>Tracheophyta</taxon>
        <taxon>Spermatophyta</taxon>
        <taxon>Magnoliopsida</taxon>
        <taxon>eudicotyledons</taxon>
        <taxon>Gunneridae</taxon>
        <taxon>Pentapetalae</taxon>
        <taxon>rosids</taxon>
        <taxon>fabids</taxon>
        <taxon>Rosales</taxon>
        <taxon>Rosaceae</taxon>
        <taxon>Amygdaloideae</taxon>
        <taxon>Maleae</taxon>
        <taxon>Malus</taxon>
    </lineage>
</organism>
<name>A0A540LRR8_MALBA</name>
<dbReference type="GO" id="GO:0006334">
    <property type="term" value="P:nucleosome assembly"/>
    <property type="evidence" value="ECO:0007669"/>
    <property type="project" value="TreeGrafter"/>
</dbReference>
<dbReference type="Proteomes" id="UP000315295">
    <property type="component" value="Unassembled WGS sequence"/>
</dbReference>
<evidence type="ECO:0000313" key="4">
    <source>
        <dbReference type="Proteomes" id="UP000315295"/>
    </source>
</evidence>
<evidence type="ECO:0000256" key="1">
    <source>
        <dbReference type="ARBA" id="ARBA00023054"/>
    </source>
</evidence>
<keyword evidence="4" id="KW-1185">Reference proteome</keyword>
<keyword evidence="1" id="KW-0175">Coiled coil</keyword>
<dbReference type="PANTHER" id="PTHR22691:SF8">
    <property type="entry name" value="PROTEIN SPT2 HOMOLOG"/>
    <property type="match status" value="1"/>
</dbReference>
<dbReference type="GO" id="GO:0006360">
    <property type="term" value="P:transcription by RNA polymerase I"/>
    <property type="evidence" value="ECO:0007669"/>
    <property type="project" value="TreeGrafter"/>
</dbReference>
<comment type="caution">
    <text evidence="3">The sequence shown here is derived from an EMBL/GenBank/DDBJ whole genome shotgun (WGS) entry which is preliminary data.</text>
</comment>
<dbReference type="STRING" id="106549.A0A540LRR8"/>
<dbReference type="EMBL" id="VIEB01000487">
    <property type="protein sequence ID" value="TQD89190.1"/>
    <property type="molecule type" value="Genomic_DNA"/>
</dbReference>
<dbReference type="GO" id="GO:0042393">
    <property type="term" value="F:histone binding"/>
    <property type="evidence" value="ECO:0007669"/>
    <property type="project" value="TreeGrafter"/>
</dbReference>
<gene>
    <name evidence="3" type="ORF">C1H46_025235</name>
</gene>
<dbReference type="GO" id="GO:0003677">
    <property type="term" value="F:DNA binding"/>
    <property type="evidence" value="ECO:0007669"/>
    <property type="project" value="TreeGrafter"/>
</dbReference>
<dbReference type="AlphaFoldDB" id="A0A540LRR8"/>
<feature type="region of interest" description="Disordered" evidence="2">
    <location>
        <begin position="141"/>
        <end position="183"/>
    </location>
</feature>
<accession>A0A540LRR8</accession>
<protein>
    <submittedName>
        <fullName evidence="3">Uncharacterized protein</fullName>
    </submittedName>
</protein>
<dbReference type="PANTHER" id="PTHR22691">
    <property type="entry name" value="YEAST SPT2-RELATED"/>
    <property type="match status" value="1"/>
</dbReference>
<sequence length="202" mass="22925">MAAVVVRSTKAEQLDFLHLRYQLKDRIRMKKSGGSAAAHFCSVSSTADDNKKKLPFDNFGSFFGPSERVMTNRVREERKDFMPELKKLASRVLNFSDKAKASVKSPAPLSTAMKCKIIESRVTPFCNRTVQKFQSLQKEESLKKLAKPNPPRQSLNLLRQGKAWSKQSKCSVKPKPEQKKSVSKYPIKYRVEELSKDVIGKS</sequence>
<evidence type="ECO:0000256" key="2">
    <source>
        <dbReference type="SAM" id="MobiDB-lite"/>
    </source>
</evidence>
<evidence type="ECO:0000313" key="3">
    <source>
        <dbReference type="EMBL" id="TQD89190.1"/>
    </source>
</evidence>
<reference evidence="3 4" key="1">
    <citation type="journal article" date="2019" name="G3 (Bethesda)">
        <title>Sequencing of a Wild Apple (Malus baccata) Genome Unravels the Differences Between Cultivated and Wild Apple Species Regarding Disease Resistance and Cold Tolerance.</title>
        <authorList>
            <person name="Chen X."/>
        </authorList>
    </citation>
    <scope>NUCLEOTIDE SEQUENCE [LARGE SCALE GENOMIC DNA]</scope>
    <source>
        <strain evidence="4">cv. Shandingzi</strain>
        <tissue evidence="3">Leaves</tissue>
    </source>
</reference>
<dbReference type="GO" id="GO:0005730">
    <property type="term" value="C:nucleolus"/>
    <property type="evidence" value="ECO:0007669"/>
    <property type="project" value="TreeGrafter"/>
</dbReference>